<dbReference type="EMBL" id="BMJI01000001">
    <property type="protein sequence ID" value="GGC80015.1"/>
    <property type="molecule type" value="Genomic_DNA"/>
</dbReference>
<keyword evidence="3" id="KW-1185">Reference proteome</keyword>
<evidence type="ECO:0000313" key="2">
    <source>
        <dbReference type="EMBL" id="GGC80015.1"/>
    </source>
</evidence>
<dbReference type="Gene3D" id="3.40.50.1820">
    <property type="entry name" value="alpha/beta hydrolase"/>
    <property type="match status" value="1"/>
</dbReference>
<protein>
    <recommendedName>
        <fullName evidence="4">Fungal lipase-like domain-containing protein</fullName>
    </recommendedName>
</protein>
<evidence type="ECO:0008006" key="4">
    <source>
        <dbReference type="Google" id="ProtNLM"/>
    </source>
</evidence>
<feature type="region of interest" description="Disordered" evidence="1">
    <location>
        <begin position="1"/>
        <end position="24"/>
    </location>
</feature>
<name>A0ABQ1NL93_9MICC</name>
<reference evidence="3" key="1">
    <citation type="journal article" date="2019" name="Int. J. Syst. Evol. Microbiol.">
        <title>The Global Catalogue of Microorganisms (GCM) 10K type strain sequencing project: providing services to taxonomists for standard genome sequencing and annotation.</title>
        <authorList>
            <consortium name="The Broad Institute Genomics Platform"/>
            <consortium name="The Broad Institute Genome Sequencing Center for Infectious Disease"/>
            <person name="Wu L."/>
            <person name="Ma J."/>
        </authorList>
    </citation>
    <scope>NUCLEOTIDE SEQUENCE [LARGE SCALE GENOMIC DNA]</scope>
    <source>
        <strain evidence="3">CGMCC 1.15480</strain>
    </source>
</reference>
<comment type="caution">
    <text evidence="2">The sequence shown here is derived from an EMBL/GenBank/DDBJ whole genome shotgun (WGS) entry which is preliminary data.</text>
</comment>
<evidence type="ECO:0000256" key="1">
    <source>
        <dbReference type="SAM" id="MobiDB-lite"/>
    </source>
</evidence>
<dbReference type="Proteomes" id="UP000597761">
    <property type="component" value="Unassembled WGS sequence"/>
</dbReference>
<dbReference type="InterPro" id="IPR029058">
    <property type="entry name" value="AB_hydrolase_fold"/>
</dbReference>
<evidence type="ECO:0000313" key="3">
    <source>
        <dbReference type="Proteomes" id="UP000597761"/>
    </source>
</evidence>
<dbReference type="SUPFAM" id="SSF53474">
    <property type="entry name" value="alpha/beta-Hydrolases"/>
    <property type="match status" value="1"/>
</dbReference>
<gene>
    <name evidence="2" type="ORF">GCM10011512_03350</name>
</gene>
<dbReference type="RefSeq" id="WP_188665360.1">
    <property type="nucleotide sequence ID" value="NZ_BMJI01000001.1"/>
</dbReference>
<feature type="region of interest" description="Disordered" evidence="1">
    <location>
        <begin position="512"/>
        <end position="532"/>
    </location>
</feature>
<accession>A0ABQ1NL93</accession>
<organism evidence="2 3">
    <name type="scientific">Tersicoccus solisilvae</name>
    <dbReference type="NCBI Taxonomy" id="1882339"/>
    <lineage>
        <taxon>Bacteria</taxon>
        <taxon>Bacillati</taxon>
        <taxon>Actinomycetota</taxon>
        <taxon>Actinomycetes</taxon>
        <taxon>Micrococcales</taxon>
        <taxon>Micrococcaceae</taxon>
        <taxon>Tersicoccus</taxon>
    </lineage>
</organism>
<sequence length="532" mass="53482">MSYSRDPSGTGAGQEPFVPVLPPSAGSTSGTLTVRGGVDGIACSLEELDEAAARVQVVAEELCRVSAALAAITGDLWGLPPSVQLPAMASRLAGGDAQLAAGTSGSRLLELAAGVRTARAAYQQSELIALAAVTARRHAELTGLRTIGSAAAGAPAAGPLAGATAGVVAMGLGAWLAQLTVRARAVGYRDAVQDELATLPRLIDPTDPPRVLPMLDRLLRDSGHTTGALAWVTLTAVAAGRRGGVVTAGTLRVDARGGPTTAPAAPATLSTITGNLAAAAARSRAGPDGVARSAVTVRRLDGGAAPVWEVDIPGTTGWDLADGPGLFDLEGNADAITATDATGTTVRPTQVGSLVTAALAAAGAPRGARVILAGHSQGGIHAAALAADPAFRGRYDVRQVVTAGSPIAGFTIPSGTAVLSLEHRDDIVPALDGRPNMDARNRVTVTGSAPPAGSGASPLQTIAAAHGLAGYRRMAAEADGATDRSVAAQRESLRDLTRGVTRQTVWVVEGRDVPLAGAAPDVRRPPSRRRAT</sequence>
<proteinExistence type="predicted"/>